<dbReference type="Pfam" id="PF02441">
    <property type="entry name" value="Flavoprotein"/>
    <property type="match status" value="1"/>
</dbReference>
<reference evidence="2 3" key="1">
    <citation type="submission" date="2024-10" db="EMBL/GenBank/DDBJ databases">
        <title>The Natural Products Discovery Center: Release of the First 8490 Sequenced Strains for Exploring Actinobacteria Biosynthetic Diversity.</title>
        <authorList>
            <person name="Kalkreuter E."/>
            <person name="Kautsar S.A."/>
            <person name="Yang D."/>
            <person name="Bader C.D."/>
            <person name="Teijaro C.N."/>
            <person name="Fluegel L."/>
            <person name="Davis C.M."/>
            <person name="Simpson J.R."/>
            <person name="Lauterbach L."/>
            <person name="Steele A.D."/>
            <person name="Gui C."/>
            <person name="Meng S."/>
            <person name="Li G."/>
            <person name="Viehrig K."/>
            <person name="Ye F."/>
            <person name="Su P."/>
            <person name="Kiefer A.F."/>
            <person name="Nichols A."/>
            <person name="Cepeda A.J."/>
            <person name="Yan W."/>
            <person name="Fan B."/>
            <person name="Jiang Y."/>
            <person name="Adhikari A."/>
            <person name="Zheng C.-J."/>
            <person name="Schuster L."/>
            <person name="Cowan T.M."/>
            <person name="Smanski M.J."/>
            <person name="Chevrette M.G."/>
            <person name="De Carvalho L.P.S."/>
            <person name="Shen B."/>
        </authorList>
    </citation>
    <scope>NUCLEOTIDE SEQUENCE [LARGE SCALE GENOMIC DNA]</scope>
    <source>
        <strain evidence="2 3">NPDC002173</strain>
    </source>
</reference>
<dbReference type="InterPro" id="IPR003382">
    <property type="entry name" value="Flavoprotein"/>
</dbReference>
<evidence type="ECO:0000313" key="3">
    <source>
        <dbReference type="Proteomes" id="UP001602013"/>
    </source>
</evidence>
<accession>A0ABW6SLI5</accession>
<name>A0ABW6SLI5_9ACTN</name>
<dbReference type="SUPFAM" id="SSF52507">
    <property type="entry name" value="Homo-oligomeric flavin-containing Cys decarboxylases, HFCD"/>
    <property type="match status" value="1"/>
</dbReference>
<dbReference type="Gene3D" id="3.40.50.1950">
    <property type="entry name" value="Flavin prenyltransferase-like"/>
    <property type="match status" value="1"/>
</dbReference>
<proteinExistence type="predicted"/>
<dbReference type="RefSeq" id="WP_387410018.1">
    <property type="nucleotide sequence ID" value="NZ_JBIASD010000005.1"/>
</dbReference>
<sequence>MTEPGKVLYIIVCAAGPAGDVGHLVTMAQEQGWTVQIIATPSALDFIDVPELEKLTGRPVRSQYRKPGEPKSPRADAIVVAPATYNTINKFAQGICDTYALGLLAEAPGLGIPVVVLPFVNSALASRAPFRRSVETLRAEGVHILLGPGQFEPHAPNSGDSRIETYPWHRALAGLSNAKTAHT</sequence>
<dbReference type="EMBL" id="JBIASD010000005">
    <property type="protein sequence ID" value="MFF3665831.1"/>
    <property type="molecule type" value="Genomic_DNA"/>
</dbReference>
<protein>
    <submittedName>
        <fullName evidence="2">Flavoprotein</fullName>
    </submittedName>
</protein>
<dbReference type="Proteomes" id="UP001602013">
    <property type="component" value="Unassembled WGS sequence"/>
</dbReference>
<gene>
    <name evidence="2" type="ORF">ACFYXI_09580</name>
</gene>
<evidence type="ECO:0000313" key="2">
    <source>
        <dbReference type="EMBL" id="MFF3665831.1"/>
    </source>
</evidence>
<evidence type="ECO:0000259" key="1">
    <source>
        <dbReference type="Pfam" id="PF02441"/>
    </source>
</evidence>
<feature type="domain" description="Flavoprotein" evidence="1">
    <location>
        <begin position="9"/>
        <end position="137"/>
    </location>
</feature>
<keyword evidence="3" id="KW-1185">Reference proteome</keyword>
<comment type="caution">
    <text evidence="2">The sequence shown here is derived from an EMBL/GenBank/DDBJ whole genome shotgun (WGS) entry which is preliminary data.</text>
</comment>
<dbReference type="InterPro" id="IPR036551">
    <property type="entry name" value="Flavin_trans-like"/>
</dbReference>
<organism evidence="2 3">
    <name type="scientific">Microtetraspora malaysiensis</name>
    <dbReference type="NCBI Taxonomy" id="161358"/>
    <lineage>
        <taxon>Bacteria</taxon>
        <taxon>Bacillati</taxon>
        <taxon>Actinomycetota</taxon>
        <taxon>Actinomycetes</taxon>
        <taxon>Streptosporangiales</taxon>
        <taxon>Streptosporangiaceae</taxon>
        <taxon>Microtetraspora</taxon>
    </lineage>
</organism>